<dbReference type="PROSITE" id="PS51462">
    <property type="entry name" value="NUDIX"/>
    <property type="match status" value="1"/>
</dbReference>
<gene>
    <name evidence="3" type="ORF">BTN85_1076</name>
</gene>
<sequence length="141" mass="15570">MVLNIKCICDGEYEIPALAVDILICVDDEILLVERGKDPFIGKWALPGGFVERGEKVEEAAKREAREETGVQVELEKLIGVFSDPDRDPRGHVVSIVYSARTSDKAEAGSDAAEVEWFNISNLPPLAFDHEKIIKKYIGVG</sequence>
<dbReference type="PROSITE" id="PS00893">
    <property type="entry name" value="NUDIX_BOX"/>
    <property type="match status" value="1"/>
</dbReference>
<feature type="domain" description="Nudix hydrolase" evidence="2">
    <location>
        <begin position="15"/>
        <end position="141"/>
    </location>
</feature>
<dbReference type="SUPFAM" id="SSF55811">
    <property type="entry name" value="Nudix"/>
    <property type="match status" value="1"/>
</dbReference>
<dbReference type="InterPro" id="IPR000086">
    <property type="entry name" value="NUDIX_hydrolase_dom"/>
</dbReference>
<comment type="caution">
    <text evidence="3">The sequence shown here is derived from an EMBL/GenBank/DDBJ whole genome shotgun (WGS) entry which is preliminary data.</text>
</comment>
<reference evidence="3" key="1">
    <citation type="submission" date="2016-12" db="EMBL/GenBank/DDBJ databases">
        <title>Discovery of methanogenic haloarchaea.</title>
        <authorList>
            <person name="Sorokin D.Y."/>
            <person name="Makarova K.S."/>
            <person name="Abbas B."/>
            <person name="Ferrer M."/>
            <person name="Golyshin P.N."/>
        </authorList>
    </citation>
    <scope>NUCLEOTIDE SEQUENCE [LARGE SCALE GENOMIC DNA]</scope>
    <source>
        <strain evidence="3">HMET1</strain>
    </source>
</reference>
<accession>A0A1Q6DW35</accession>
<dbReference type="FunCoup" id="A0A1Q6DW35">
    <property type="interactions" value="12"/>
</dbReference>
<dbReference type="InterPro" id="IPR020476">
    <property type="entry name" value="Nudix_hydrolase"/>
</dbReference>
<dbReference type="PANTHER" id="PTHR43736">
    <property type="entry name" value="ADP-RIBOSE PYROPHOSPHATASE"/>
    <property type="match status" value="1"/>
</dbReference>
<proteinExistence type="predicted"/>
<dbReference type="PRINTS" id="PR00502">
    <property type="entry name" value="NUDIXFAMILY"/>
</dbReference>
<dbReference type="InterPro" id="IPR020084">
    <property type="entry name" value="NUDIX_hydrolase_CS"/>
</dbReference>
<dbReference type="PANTHER" id="PTHR43736:SF1">
    <property type="entry name" value="DIHYDRONEOPTERIN TRIPHOSPHATE DIPHOSPHATASE"/>
    <property type="match status" value="1"/>
</dbReference>
<organism evidence="3 4">
    <name type="scientific">Methanohalarchaeum thermophilum</name>
    <dbReference type="NCBI Taxonomy" id="1903181"/>
    <lineage>
        <taxon>Archaea</taxon>
        <taxon>Methanobacteriati</taxon>
        <taxon>Methanobacteriota</taxon>
        <taxon>Methanonatronarchaeia</taxon>
        <taxon>Methanonatronarchaeales</taxon>
        <taxon>Methanonatronarchaeaceae</taxon>
        <taxon>Candidatus Methanohalarchaeum</taxon>
    </lineage>
</organism>
<dbReference type="AlphaFoldDB" id="A0A1Q6DW35"/>
<dbReference type="InterPro" id="IPR015797">
    <property type="entry name" value="NUDIX_hydrolase-like_dom_sf"/>
</dbReference>
<evidence type="ECO:0000313" key="4">
    <source>
        <dbReference type="Proteomes" id="UP000185744"/>
    </source>
</evidence>
<evidence type="ECO:0000259" key="2">
    <source>
        <dbReference type="PROSITE" id="PS51462"/>
    </source>
</evidence>
<dbReference type="Proteomes" id="UP000185744">
    <property type="component" value="Unassembled WGS sequence"/>
</dbReference>
<keyword evidence="4" id="KW-1185">Reference proteome</keyword>
<dbReference type="EMBL" id="MSDW01000001">
    <property type="protein sequence ID" value="OKY78579.1"/>
    <property type="molecule type" value="Genomic_DNA"/>
</dbReference>
<name>A0A1Q6DW35_METT1</name>
<evidence type="ECO:0000256" key="1">
    <source>
        <dbReference type="ARBA" id="ARBA00022801"/>
    </source>
</evidence>
<evidence type="ECO:0000313" key="3">
    <source>
        <dbReference type="EMBL" id="OKY78579.1"/>
    </source>
</evidence>
<keyword evidence="1 3" id="KW-0378">Hydrolase</keyword>
<dbReference type="InParanoid" id="A0A1Q6DW35"/>
<dbReference type="GO" id="GO:0016787">
    <property type="term" value="F:hydrolase activity"/>
    <property type="evidence" value="ECO:0007669"/>
    <property type="project" value="UniProtKB-KW"/>
</dbReference>
<dbReference type="Pfam" id="PF00293">
    <property type="entry name" value="NUDIX"/>
    <property type="match status" value="1"/>
</dbReference>
<protein>
    <submittedName>
        <fullName evidence="3">NUDIX family hydrolase</fullName>
    </submittedName>
</protein>
<dbReference type="CDD" id="cd18873">
    <property type="entry name" value="NUDIX_NadM_like"/>
    <property type="match status" value="1"/>
</dbReference>
<dbReference type="STRING" id="1903181.BTN85_1076"/>
<dbReference type="Gene3D" id="3.90.79.10">
    <property type="entry name" value="Nucleoside Triphosphate Pyrophosphohydrolase"/>
    <property type="match status" value="1"/>
</dbReference>